<dbReference type="SUPFAM" id="SSF49777">
    <property type="entry name" value="PEBP-like"/>
    <property type="match status" value="1"/>
</dbReference>
<evidence type="ECO:0000313" key="4">
    <source>
        <dbReference type="Proteomes" id="UP001203761"/>
    </source>
</evidence>
<dbReference type="InterPro" id="IPR008914">
    <property type="entry name" value="PEBP"/>
</dbReference>
<keyword evidence="4" id="KW-1185">Reference proteome</keyword>
<dbReference type="EMBL" id="JAKNCJ010000001">
    <property type="protein sequence ID" value="MCL6421895.1"/>
    <property type="molecule type" value="Genomic_DNA"/>
</dbReference>
<dbReference type="NCBIfam" id="TIGR00481">
    <property type="entry name" value="YbhB/YbcL family Raf kinase inhibitor-like protein"/>
    <property type="match status" value="1"/>
</dbReference>
<comment type="similarity">
    <text evidence="1">Belongs to the UPF0098 family.</text>
</comment>
<organism evidence="3 4">
    <name type="scientific">Brachybacterium equifaecis</name>
    <dbReference type="NCBI Taxonomy" id="2910770"/>
    <lineage>
        <taxon>Bacteria</taxon>
        <taxon>Bacillati</taxon>
        <taxon>Actinomycetota</taxon>
        <taxon>Actinomycetes</taxon>
        <taxon>Micrococcales</taxon>
        <taxon>Dermabacteraceae</taxon>
        <taxon>Brachybacterium</taxon>
    </lineage>
</organism>
<feature type="region of interest" description="Disordered" evidence="2">
    <location>
        <begin position="33"/>
        <end position="57"/>
    </location>
</feature>
<evidence type="ECO:0000256" key="1">
    <source>
        <dbReference type="ARBA" id="ARBA00007120"/>
    </source>
</evidence>
<dbReference type="PANTHER" id="PTHR30289:SF1">
    <property type="entry name" value="PEBP (PHOSPHATIDYLETHANOLAMINE-BINDING PROTEIN) FAMILY PROTEIN"/>
    <property type="match status" value="1"/>
</dbReference>
<dbReference type="CDD" id="cd00865">
    <property type="entry name" value="PEBP_bact_arch"/>
    <property type="match status" value="1"/>
</dbReference>
<sequence>MNQSAPQNGPSVLADASSPAVFALSSDAAPDGSILEHAQLSPEQGGPSLSPDLRWSGAPKGTRSFAVTCYDPDAPTGSGFWHWIAWDIPADASGLPPGAEREASGMLQAVNDFGRPGYDGPNPPEGPAHRYVFTVHALPVETLGIDPSAPHVQARFAIVTQQLASASITATYRAPA</sequence>
<dbReference type="PANTHER" id="PTHR30289">
    <property type="entry name" value="UNCHARACTERIZED PROTEIN YBCL-RELATED"/>
    <property type="match status" value="1"/>
</dbReference>
<dbReference type="Proteomes" id="UP001203761">
    <property type="component" value="Unassembled WGS sequence"/>
</dbReference>
<comment type="caution">
    <text evidence="3">The sequence shown here is derived from an EMBL/GenBank/DDBJ whole genome shotgun (WGS) entry which is preliminary data.</text>
</comment>
<name>A0ABT0QWD1_9MICO</name>
<proteinExistence type="inferred from homology"/>
<gene>
    <name evidence="3" type="ORF">Bequi_00595</name>
</gene>
<dbReference type="GO" id="GO:0004860">
    <property type="term" value="F:protein kinase inhibitor activity"/>
    <property type="evidence" value="ECO:0007669"/>
    <property type="project" value="UniProtKB-KW"/>
</dbReference>
<keyword evidence="3" id="KW-0649">Protein kinase inhibitor</keyword>
<dbReference type="InterPro" id="IPR036610">
    <property type="entry name" value="PEBP-like_sf"/>
</dbReference>
<dbReference type="RefSeq" id="WP_249736054.1">
    <property type="nucleotide sequence ID" value="NZ_JAKNCJ010000001.1"/>
</dbReference>
<dbReference type="InterPro" id="IPR005247">
    <property type="entry name" value="YbhB_YbcL/LppC-like"/>
</dbReference>
<accession>A0ABT0QWD1</accession>
<reference evidence="3" key="1">
    <citation type="submission" date="2022-02" db="EMBL/GenBank/DDBJ databases">
        <authorList>
            <person name="Lee M."/>
            <person name="Kim S.-J."/>
            <person name="Jung M.-Y."/>
        </authorList>
    </citation>
    <scope>NUCLEOTIDE SEQUENCE</scope>
    <source>
        <strain evidence="3">JHP9</strain>
    </source>
</reference>
<evidence type="ECO:0000256" key="2">
    <source>
        <dbReference type="SAM" id="MobiDB-lite"/>
    </source>
</evidence>
<protein>
    <submittedName>
        <fullName evidence="3">YbhB/YbcL family Raf kinase inhibitor-like protein</fullName>
    </submittedName>
</protein>
<dbReference type="Pfam" id="PF01161">
    <property type="entry name" value="PBP"/>
    <property type="match status" value="1"/>
</dbReference>
<dbReference type="Gene3D" id="3.90.280.10">
    <property type="entry name" value="PEBP-like"/>
    <property type="match status" value="1"/>
</dbReference>
<evidence type="ECO:0000313" key="3">
    <source>
        <dbReference type="EMBL" id="MCL6421895.1"/>
    </source>
</evidence>